<feature type="domain" description="Glycoside hydrolase family 5" evidence="5">
    <location>
        <begin position="20"/>
        <end position="269"/>
    </location>
</feature>
<dbReference type="PANTHER" id="PTHR12631">
    <property type="entry name" value="ALPHA-L-IDURONIDASE"/>
    <property type="match status" value="1"/>
</dbReference>
<dbReference type="PROSITE" id="PS00330">
    <property type="entry name" value="HEMOLYSIN_CALCIUM"/>
    <property type="match status" value="1"/>
</dbReference>
<evidence type="ECO:0000256" key="1">
    <source>
        <dbReference type="ARBA" id="ARBA00022801"/>
    </source>
</evidence>
<dbReference type="InterPro" id="IPR001343">
    <property type="entry name" value="Hemolysn_Ca-bd"/>
</dbReference>
<dbReference type="PANTHER" id="PTHR12631:SF10">
    <property type="entry name" value="BETA-XYLOSIDASE-LIKE PROTEIN-RELATED"/>
    <property type="match status" value="1"/>
</dbReference>
<comment type="caution">
    <text evidence="6">The sequence shown here is derived from an EMBL/GenBank/DDBJ whole genome shotgun (WGS) entry which is preliminary data.</text>
</comment>
<feature type="region of interest" description="Disordered" evidence="4">
    <location>
        <begin position="324"/>
        <end position="344"/>
    </location>
</feature>
<dbReference type="InterPro" id="IPR001547">
    <property type="entry name" value="Glyco_hydro_5"/>
</dbReference>
<organism evidence="6 7">
    <name type="scientific">Rhodovulum sulfidophilum</name>
    <name type="common">Rhodobacter sulfidophilus</name>
    <dbReference type="NCBI Taxonomy" id="35806"/>
    <lineage>
        <taxon>Bacteria</taxon>
        <taxon>Pseudomonadati</taxon>
        <taxon>Pseudomonadota</taxon>
        <taxon>Alphaproteobacteria</taxon>
        <taxon>Rhodobacterales</taxon>
        <taxon>Paracoccaceae</taxon>
        <taxon>Rhodovulum</taxon>
    </lineage>
</organism>
<proteinExistence type="inferred from homology"/>
<dbReference type="GO" id="GO:0004553">
    <property type="term" value="F:hydrolase activity, hydrolyzing O-glycosyl compounds"/>
    <property type="evidence" value="ECO:0007669"/>
    <property type="project" value="InterPro"/>
</dbReference>
<dbReference type="AlphaFoldDB" id="A0A2W5NB80"/>
<accession>A0A2W5NB80</accession>
<name>A0A2W5NB80_RHOSU</name>
<comment type="similarity">
    <text evidence="3">Belongs to the glycosyl hydrolase 5 (cellulase A) family.</text>
</comment>
<evidence type="ECO:0000259" key="5">
    <source>
        <dbReference type="Pfam" id="PF00150"/>
    </source>
</evidence>
<evidence type="ECO:0000313" key="7">
    <source>
        <dbReference type="Proteomes" id="UP000249185"/>
    </source>
</evidence>
<evidence type="ECO:0000256" key="2">
    <source>
        <dbReference type="ARBA" id="ARBA00023295"/>
    </source>
</evidence>
<protein>
    <recommendedName>
        <fullName evidence="5">Glycoside hydrolase family 5 domain-containing protein</fullName>
    </recommendedName>
</protein>
<dbReference type="Pfam" id="PF00353">
    <property type="entry name" value="HemolysinCabind"/>
    <property type="match status" value="1"/>
</dbReference>
<evidence type="ECO:0000313" key="6">
    <source>
        <dbReference type="EMBL" id="PZQ50761.1"/>
    </source>
</evidence>
<dbReference type="InterPro" id="IPR017853">
    <property type="entry name" value="GH"/>
</dbReference>
<dbReference type="InterPro" id="IPR018511">
    <property type="entry name" value="Hemolysin-typ_Ca-bd_CS"/>
</dbReference>
<dbReference type="PRINTS" id="PR00313">
    <property type="entry name" value="CABNDNGRPT"/>
</dbReference>
<sequence length="492" mass="52000">MEYSLSSKETSVATRQISGQLGIASWDLYGKSDAALDTTLADYASLGADWLRIDVRWDYAQASRNGGYTWRDVDRVVTAAREHGIEVIGVLNDAPSWADASMASASSREAFAQFASAAASHFGDQIDYWEIYNEPNMRGITPANYTAMLKGAFGAINAVDSGDEVITGGLAAVPSTGNGLYGAVDYLKAIYANGGEGSFDAVGYHPYTYPYMPSANDDWNGWQIMEDGIRGAMVANGDADLQIWMTELGAPTSGYNALSQSDQAEIISQATELASGYAWAGPILWYTYQDVGGSAGNAENWFGLVGPNGERKEAYHTFKAIATTQEEGSTGGATTPPSAETPAGVTISGTSITGDDQANRLTGDGADNVIRGNGGADTITGGGGNDTLYGGAGSDRFVFGDAQKIGWDTIKDFAAGDKIDVSQMDADSTVAGNQAFKFVGGTWLADPGDLGFYQDTARGCTWIQGDLDGDKLYDFSIRVDGLKTFHASDFIL</sequence>
<keyword evidence="2 3" id="KW-0326">Glycosidase</keyword>
<dbReference type="InterPro" id="IPR011049">
    <property type="entry name" value="Serralysin-like_metalloprot_C"/>
</dbReference>
<dbReference type="GO" id="GO:0000272">
    <property type="term" value="P:polysaccharide catabolic process"/>
    <property type="evidence" value="ECO:0007669"/>
    <property type="project" value="InterPro"/>
</dbReference>
<dbReference type="InterPro" id="IPR051923">
    <property type="entry name" value="Glycosyl_Hydrolase_39"/>
</dbReference>
<reference evidence="6 7" key="1">
    <citation type="submission" date="2017-08" db="EMBL/GenBank/DDBJ databases">
        <title>Infants hospitalized years apart are colonized by the same room-sourced microbial strains.</title>
        <authorList>
            <person name="Brooks B."/>
            <person name="Olm M.R."/>
            <person name="Firek B.A."/>
            <person name="Baker R."/>
            <person name="Thomas B.C."/>
            <person name="Morowitz M.J."/>
            <person name="Banfield J.F."/>
        </authorList>
    </citation>
    <scope>NUCLEOTIDE SEQUENCE [LARGE SCALE GENOMIC DNA]</scope>
    <source>
        <strain evidence="6">S2_005_002_R2_34</strain>
    </source>
</reference>
<evidence type="ECO:0000256" key="3">
    <source>
        <dbReference type="RuleBase" id="RU361153"/>
    </source>
</evidence>
<dbReference type="EMBL" id="QFPW01000003">
    <property type="protein sequence ID" value="PZQ50761.1"/>
    <property type="molecule type" value="Genomic_DNA"/>
</dbReference>
<gene>
    <name evidence="6" type="ORF">DI556_06490</name>
</gene>
<feature type="compositionally biased region" description="Polar residues" evidence="4">
    <location>
        <begin position="324"/>
        <end position="338"/>
    </location>
</feature>
<dbReference type="Gene3D" id="3.20.20.80">
    <property type="entry name" value="Glycosidases"/>
    <property type="match status" value="1"/>
</dbReference>
<dbReference type="Pfam" id="PF00150">
    <property type="entry name" value="Cellulase"/>
    <property type="match status" value="1"/>
</dbReference>
<dbReference type="Proteomes" id="UP000249185">
    <property type="component" value="Unassembled WGS sequence"/>
</dbReference>
<keyword evidence="1 3" id="KW-0378">Hydrolase</keyword>
<dbReference type="Gene3D" id="2.150.10.10">
    <property type="entry name" value="Serralysin-like metalloprotease, C-terminal"/>
    <property type="match status" value="1"/>
</dbReference>
<dbReference type="GO" id="GO:0005509">
    <property type="term" value="F:calcium ion binding"/>
    <property type="evidence" value="ECO:0007669"/>
    <property type="project" value="InterPro"/>
</dbReference>
<dbReference type="SUPFAM" id="SSF51445">
    <property type="entry name" value="(Trans)glycosidases"/>
    <property type="match status" value="1"/>
</dbReference>
<evidence type="ECO:0000256" key="4">
    <source>
        <dbReference type="SAM" id="MobiDB-lite"/>
    </source>
</evidence>
<dbReference type="SUPFAM" id="SSF51120">
    <property type="entry name" value="beta-Roll"/>
    <property type="match status" value="1"/>
</dbReference>